<dbReference type="PROSITE" id="PS50294">
    <property type="entry name" value="WD_REPEATS_REGION"/>
    <property type="match status" value="4"/>
</dbReference>
<dbReference type="InterPro" id="IPR019775">
    <property type="entry name" value="WD40_repeat_CS"/>
</dbReference>
<dbReference type="PANTHER" id="PTHR19879:SF5">
    <property type="entry name" value="WD REPEAT-CONTAINING PROTEIN 55 HOMOLOG"/>
    <property type="match status" value="1"/>
</dbReference>
<dbReference type="Gene3D" id="2.130.10.10">
    <property type="entry name" value="YVTN repeat-like/Quinoprotein amine dehydrogenase"/>
    <property type="match status" value="2"/>
</dbReference>
<dbReference type="Proteomes" id="UP000667349">
    <property type="component" value="Unassembled WGS sequence"/>
</dbReference>
<comment type="subcellular location">
    <subcellularLocation>
        <location evidence="1">Nucleus</location>
    </subcellularLocation>
</comment>
<evidence type="ECO:0000256" key="8">
    <source>
        <dbReference type="PROSITE-ProRule" id="PRU00221"/>
    </source>
</evidence>
<keyword evidence="5" id="KW-0805">Transcription regulation</keyword>
<evidence type="ECO:0000256" key="9">
    <source>
        <dbReference type="SAM" id="SignalP"/>
    </source>
</evidence>
<dbReference type="InterPro" id="IPR001680">
    <property type="entry name" value="WD40_rpt"/>
</dbReference>
<dbReference type="SMART" id="SM00320">
    <property type="entry name" value="WD40"/>
    <property type="match status" value="5"/>
</dbReference>
<evidence type="ECO:0000256" key="5">
    <source>
        <dbReference type="ARBA" id="ARBA00023015"/>
    </source>
</evidence>
<evidence type="ECO:0000313" key="11">
    <source>
        <dbReference type="EMBL" id="KAG5312609.1"/>
    </source>
</evidence>
<name>A0A836F5F4_9HYME</name>
<reference evidence="11" key="1">
    <citation type="submission" date="2020-02" db="EMBL/GenBank/DDBJ databases">
        <title>Relaxed selection underlies rapid genomic changes in the transitions from sociality to social parasitism in ants.</title>
        <authorList>
            <person name="Bi X."/>
        </authorList>
    </citation>
    <scope>NUCLEOTIDE SEQUENCE</scope>
    <source>
        <strain evidence="11">BGI-DK2013a</strain>
        <tissue evidence="11">Whole body</tissue>
    </source>
</reference>
<feature type="non-terminal residue" evidence="11">
    <location>
        <position position="640"/>
    </location>
</feature>
<protein>
    <submittedName>
        <fullName evidence="11">TAF5L factor</fullName>
    </submittedName>
</protein>
<dbReference type="SUPFAM" id="SSF160897">
    <property type="entry name" value="Taf5 N-terminal domain-like"/>
    <property type="match status" value="1"/>
</dbReference>
<evidence type="ECO:0000256" key="3">
    <source>
        <dbReference type="ARBA" id="ARBA00022574"/>
    </source>
</evidence>
<feature type="signal peptide" evidence="9">
    <location>
        <begin position="1"/>
        <end position="23"/>
    </location>
</feature>
<proteinExistence type="inferred from homology"/>
<comment type="caution">
    <text evidence="11">The sequence shown here is derived from an EMBL/GenBank/DDBJ whole genome shotgun (WGS) entry which is preliminary data.</text>
</comment>
<dbReference type="PROSITE" id="PS50082">
    <property type="entry name" value="WD_REPEATS_2"/>
    <property type="match status" value="5"/>
</dbReference>
<gene>
    <name evidence="11" type="primary">Taf5l</name>
    <name evidence="11" type="ORF">G6Z75_0009582</name>
</gene>
<organism evidence="11 12">
    <name type="scientific">Acromyrmex insinuator</name>
    <dbReference type="NCBI Taxonomy" id="230686"/>
    <lineage>
        <taxon>Eukaryota</taxon>
        <taxon>Metazoa</taxon>
        <taxon>Ecdysozoa</taxon>
        <taxon>Arthropoda</taxon>
        <taxon>Hexapoda</taxon>
        <taxon>Insecta</taxon>
        <taxon>Pterygota</taxon>
        <taxon>Neoptera</taxon>
        <taxon>Endopterygota</taxon>
        <taxon>Hymenoptera</taxon>
        <taxon>Apocrita</taxon>
        <taxon>Aculeata</taxon>
        <taxon>Formicoidea</taxon>
        <taxon>Formicidae</taxon>
        <taxon>Myrmicinae</taxon>
        <taxon>Acromyrmex</taxon>
    </lineage>
</organism>
<dbReference type="PRINTS" id="PR00320">
    <property type="entry name" value="GPROTEINBRPT"/>
</dbReference>
<feature type="repeat" description="WD" evidence="8">
    <location>
        <begin position="390"/>
        <end position="431"/>
    </location>
</feature>
<accession>A0A836F5F4</accession>
<evidence type="ECO:0000313" key="12">
    <source>
        <dbReference type="Proteomes" id="UP000667349"/>
    </source>
</evidence>
<evidence type="ECO:0000256" key="6">
    <source>
        <dbReference type="ARBA" id="ARBA00023163"/>
    </source>
</evidence>
<keyword evidence="3 8" id="KW-0853">WD repeat</keyword>
<dbReference type="SUPFAM" id="SSF50978">
    <property type="entry name" value="WD40 repeat-like"/>
    <property type="match status" value="1"/>
</dbReference>
<dbReference type="Pfam" id="PF04494">
    <property type="entry name" value="TFIID_NTD2"/>
    <property type="match status" value="1"/>
</dbReference>
<feature type="chain" id="PRO_5032326748" evidence="9">
    <location>
        <begin position="24"/>
        <end position="640"/>
    </location>
</feature>
<comment type="similarity">
    <text evidence="2">Belongs to the WD repeat TAF5 family.</text>
</comment>
<feature type="repeat" description="WD" evidence="8">
    <location>
        <begin position="516"/>
        <end position="557"/>
    </location>
</feature>
<feature type="repeat" description="WD" evidence="8">
    <location>
        <begin position="558"/>
        <end position="589"/>
    </location>
</feature>
<dbReference type="InterPro" id="IPR007582">
    <property type="entry name" value="TFIID_NTD2"/>
</dbReference>
<evidence type="ECO:0000256" key="1">
    <source>
        <dbReference type="ARBA" id="ARBA00004123"/>
    </source>
</evidence>
<feature type="domain" description="TFIID subunit TAF5 NTD2" evidence="10">
    <location>
        <begin position="95"/>
        <end position="221"/>
    </location>
</feature>
<dbReference type="InterPro" id="IPR036322">
    <property type="entry name" value="WD40_repeat_dom_sf"/>
</dbReference>
<keyword evidence="9" id="KW-0732">Signal</keyword>
<keyword evidence="6" id="KW-0804">Transcription</keyword>
<dbReference type="InterPro" id="IPR020472">
    <property type="entry name" value="WD40_PAC1"/>
</dbReference>
<keyword evidence="7" id="KW-0539">Nucleus</keyword>
<sequence>LLALFSCALGFIFFSFLPPFRRSSTRPDQAGCLCLFVLRDSYCHGSRFGVTHDYRKGDQLFCQNSDQTTLNATAECGTSQDNSIVFSAITIDIAAADQAYQRLKKWMSVVLNEKLRIELQGLLYPIFCHLYLEMLHAGNRQAAIQFLKTHQNEFMSDTEKDFLEELSSVFSVQDIELRPLVNAFRTRKYKVDLSESAHICLRQYLTKYGHIILMQIINTHITIIRKTSSLHQMDGEVPEEKSQRYETSINGHVEQPSGTGVDREMRELQEAIRLIQHNSHQALRLFTVKNAIEKQVTDHYLFYMILLPLLIFYIFIHYCSASCGLIAPKMDKLAVGFSTAEIRLWAIGDTVLVKKNDKQTYVSSTCDISPFYKFNEQESTVRSEAGAIILRGHTDVVHDLRFIPEVDILLSVSSDKDMRAWKLNNYSCTAIYSGHNYPIWCMDTSVFNLYIGTGSHDRTAKLWSLDRTFPLRIFAGHFLDVNCIKFHPNARYLATGSADKTVRLWSKDDGNLLRVYVGAQSTIYTLAFSPDGKYLAAAGDDKSIYIWDLATNGLLTELKGHKDTIMNVDWSLDNQYIASASLDGIVRLWPTQDFIKTLNGGSSSTMLQSETPQIYSTYCSSILSLNYYKKSNSLICIGTK</sequence>
<feature type="repeat" description="WD" evidence="8">
    <location>
        <begin position="432"/>
        <end position="466"/>
    </location>
</feature>
<dbReference type="CDD" id="cd00200">
    <property type="entry name" value="WD40"/>
    <property type="match status" value="1"/>
</dbReference>
<evidence type="ECO:0000256" key="7">
    <source>
        <dbReference type="ARBA" id="ARBA00023242"/>
    </source>
</evidence>
<dbReference type="GO" id="GO:0005634">
    <property type="term" value="C:nucleus"/>
    <property type="evidence" value="ECO:0007669"/>
    <property type="project" value="UniProtKB-SubCell"/>
</dbReference>
<dbReference type="AlphaFoldDB" id="A0A836F5F4"/>
<dbReference type="EMBL" id="JAANHZ010000312">
    <property type="protein sequence ID" value="KAG5312609.1"/>
    <property type="molecule type" value="Genomic_DNA"/>
</dbReference>
<evidence type="ECO:0000256" key="2">
    <source>
        <dbReference type="ARBA" id="ARBA00009435"/>
    </source>
</evidence>
<feature type="repeat" description="WD" evidence="8">
    <location>
        <begin position="474"/>
        <end position="515"/>
    </location>
</feature>
<dbReference type="PANTHER" id="PTHR19879">
    <property type="entry name" value="TRANSCRIPTION INITIATION FACTOR TFIID"/>
    <property type="match status" value="1"/>
</dbReference>
<feature type="non-terminal residue" evidence="11">
    <location>
        <position position="1"/>
    </location>
</feature>
<evidence type="ECO:0000259" key="10">
    <source>
        <dbReference type="Pfam" id="PF04494"/>
    </source>
</evidence>
<dbReference type="PROSITE" id="PS00678">
    <property type="entry name" value="WD_REPEATS_1"/>
    <property type="match status" value="1"/>
</dbReference>
<keyword evidence="4" id="KW-0677">Repeat</keyword>
<dbReference type="InterPro" id="IPR037264">
    <property type="entry name" value="TFIID_NTD2_sf"/>
</dbReference>
<dbReference type="CDD" id="cd08044">
    <property type="entry name" value="TAF5_NTD2"/>
    <property type="match status" value="1"/>
</dbReference>
<dbReference type="InterPro" id="IPR015943">
    <property type="entry name" value="WD40/YVTN_repeat-like_dom_sf"/>
</dbReference>
<evidence type="ECO:0000256" key="4">
    <source>
        <dbReference type="ARBA" id="ARBA00022737"/>
    </source>
</evidence>
<dbReference type="Pfam" id="PF00400">
    <property type="entry name" value="WD40"/>
    <property type="match status" value="5"/>
</dbReference>
<dbReference type="Gene3D" id="1.25.40.500">
    <property type="entry name" value="TFIID subunit TAF5, NTD2 domain"/>
    <property type="match status" value="1"/>
</dbReference>
<keyword evidence="12" id="KW-1185">Reference proteome</keyword>